<accession>A0A2G5DMY3</accession>
<dbReference type="GO" id="GO:0006357">
    <property type="term" value="P:regulation of transcription by RNA polymerase II"/>
    <property type="evidence" value="ECO:0007669"/>
    <property type="project" value="InterPro"/>
</dbReference>
<evidence type="ECO:0000256" key="2">
    <source>
        <dbReference type="ARBA" id="ARBA00005635"/>
    </source>
</evidence>
<keyword evidence="3" id="KW-0805">Transcription regulation</keyword>
<dbReference type="Proteomes" id="UP000230069">
    <property type="component" value="Unassembled WGS sequence"/>
</dbReference>
<dbReference type="InterPro" id="IPR019313">
    <property type="entry name" value="Mediator_Med17"/>
</dbReference>
<organism evidence="6 7">
    <name type="scientific">Aquilegia coerulea</name>
    <name type="common">Rocky mountain columbine</name>
    <dbReference type="NCBI Taxonomy" id="218851"/>
    <lineage>
        <taxon>Eukaryota</taxon>
        <taxon>Viridiplantae</taxon>
        <taxon>Streptophyta</taxon>
        <taxon>Embryophyta</taxon>
        <taxon>Tracheophyta</taxon>
        <taxon>Spermatophyta</taxon>
        <taxon>Magnoliopsida</taxon>
        <taxon>Ranunculales</taxon>
        <taxon>Ranunculaceae</taxon>
        <taxon>Thalictroideae</taxon>
        <taxon>Aquilegia</taxon>
    </lineage>
</organism>
<sequence length="657" mass="73623">MDENLEIDLDKLPIKRLDVIEENGLEKFPHDIGYDQKRLESIRRIDFAWAVEKDAKKQKTTKEATKPWPWQSLVENLQLAHQELSVIIDLINTVEANDAVTVAGMTRPKPLPNEVLSDLSISSATKLQCFRHLGKYFKQSAKGLEQQIAREARFYGALIRLQKNWKVKRQRMSVSTTSSEGFTIDLCDNSLSDPLAVYRSPSISSIRIDHDPAGMLAVNLPPKLCRSIQFGFLGCRSEDIPKKIGSGGGRLLSKKEAVRDEDVDVCVKETHSILREVHRAIFDEQVFDLVNREAFSPSVGVNVTGIRENYLELGIGQGASAYLSLVPLGQAVDQTDESADEQNWETAFIPSDSSDGVQVGEECPKTFDKSSGFPSSISCEIYLQQIFHENVLVKVKDKRHFTGRGQIVGGQPFGKGYDLLGHFCMTLAHRIFSSKVLAQLENLANKVSYLHLLSRPRWHSRTSSWSLLMKVPESILHAGNRIRPLNQSRKNGIKSQFETKVTVIDDCVNIEGEGSPNVVSLFKNGSEEMCSLNSYDYDLADLPFILLQQVASQVIRWLHEEALLVGMKSSRDFLSLSFELEQGDRLCLVARVDPSNREGCISWWLVMADGLTEEGRLHIGSSNGESENMKFLGYLSLETLYSLLMDLLALCNSEGNH</sequence>
<evidence type="ECO:0000256" key="1">
    <source>
        <dbReference type="ARBA" id="ARBA00004123"/>
    </source>
</evidence>
<dbReference type="OrthoDB" id="2020583at2759"/>
<protein>
    <submittedName>
        <fullName evidence="6">Uncharacterized protein</fullName>
    </submittedName>
</protein>
<dbReference type="PANTHER" id="PTHR13114">
    <property type="entry name" value="MEDIATOR OF RNA POLYMERASE II TRANSCRIPTION SUBUNIT 17"/>
    <property type="match status" value="1"/>
</dbReference>
<dbReference type="PANTHER" id="PTHR13114:SF7">
    <property type="entry name" value="MEDIATOR OF RNA POLYMERASE II TRANSCRIPTION SUBUNIT 17"/>
    <property type="match status" value="1"/>
</dbReference>
<dbReference type="FunCoup" id="A0A2G5DMY3">
    <property type="interactions" value="1986"/>
</dbReference>
<name>A0A2G5DMY3_AQUCA</name>
<keyword evidence="7" id="KW-1185">Reference proteome</keyword>
<dbReference type="STRING" id="218851.A0A2G5DMY3"/>
<comment type="similarity">
    <text evidence="2">Belongs to the Mediator complex subunit 17 family.</text>
</comment>
<evidence type="ECO:0000313" key="6">
    <source>
        <dbReference type="EMBL" id="PIA44872.1"/>
    </source>
</evidence>
<comment type="subcellular location">
    <subcellularLocation>
        <location evidence="1">Nucleus</location>
    </subcellularLocation>
</comment>
<proteinExistence type="inferred from homology"/>
<dbReference type="GO" id="GO:0016592">
    <property type="term" value="C:mediator complex"/>
    <property type="evidence" value="ECO:0007669"/>
    <property type="project" value="InterPro"/>
</dbReference>
<keyword evidence="5" id="KW-0539">Nucleus</keyword>
<dbReference type="GO" id="GO:0003712">
    <property type="term" value="F:transcription coregulator activity"/>
    <property type="evidence" value="ECO:0007669"/>
    <property type="project" value="InterPro"/>
</dbReference>
<evidence type="ECO:0000256" key="4">
    <source>
        <dbReference type="ARBA" id="ARBA00023163"/>
    </source>
</evidence>
<keyword evidence="4" id="KW-0804">Transcription</keyword>
<dbReference type="GO" id="GO:0070847">
    <property type="term" value="C:core mediator complex"/>
    <property type="evidence" value="ECO:0007669"/>
    <property type="project" value="TreeGrafter"/>
</dbReference>
<gene>
    <name evidence="6" type="ORF">AQUCO_01700447v1</name>
</gene>
<evidence type="ECO:0000256" key="3">
    <source>
        <dbReference type="ARBA" id="ARBA00023015"/>
    </source>
</evidence>
<dbReference type="InParanoid" id="A0A2G5DMY3"/>
<reference evidence="6 7" key="1">
    <citation type="submission" date="2017-09" db="EMBL/GenBank/DDBJ databases">
        <title>WGS assembly of Aquilegia coerulea Goldsmith.</title>
        <authorList>
            <person name="Hodges S."/>
            <person name="Kramer E."/>
            <person name="Nordborg M."/>
            <person name="Tomkins J."/>
            <person name="Borevitz J."/>
            <person name="Derieg N."/>
            <person name="Yan J."/>
            <person name="Mihaltcheva S."/>
            <person name="Hayes R.D."/>
            <person name="Rokhsar D."/>
        </authorList>
    </citation>
    <scope>NUCLEOTIDE SEQUENCE [LARGE SCALE GENOMIC DNA]</scope>
    <source>
        <strain evidence="7">cv. Goldsmith</strain>
    </source>
</reference>
<dbReference type="AlphaFoldDB" id="A0A2G5DMY3"/>
<dbReference type="EMBL" id="KZ305034">
    <property type="protein sequence ID" value="PIA44872.1"/>
    <property type="molecule type" value="Genomic_DNA"/>
</dbReference>
<evidence type="ECO:0000256" key="5">
    <source>
        <dbReference type="ARBA" id="ARBA00023242"/>
    </source>
</evidence>
<evidence type="ECO:0000313" key="7">
    <source>
        <dbReference type="Proteomes" id="UP000230069"/>
    </source>
</evidence>